<protein>
    <submittedName>
        <fullName evidence="4">Possible sugar transferase</fullName>
    </submittedName>
</protein>
<comment type="similarity">
    <text evidence="1">Belongs to the bacterial sugar transferase family.</text>
</comment>
<keyword evidence="2" id="KW-0472">Membrane</keyword>
<feature type="transmembrane region" description="Helical" evidence="2">
    <location>
        <begin position="43"/>
        <end position="68"/>
    </location>
</feature>
<evidence type="ECO:0000313" key="4">
    <source>
        <dbReference type="EMBL" id="ABM79276.1"/>
    </source>
</evidence>
<feature type="transmembrane region" description="Helical" evidence="2">
    <location>
        <begin position="12"/>
        <end position="31"/>
    </location>
</feature>
<dbReference type="InterPro" id="IPR003362">
    <property type="entry name" value="Bact_transf"/>
</dbReference>
<evidence type="ECO:0000256" key="2">
    <source>
        <dbReference type="SAM" id="Phobius"/>
    </source>
</evidence>
<dbReference type="Pfam" id="PF02397">
    <property type="entry name" value="Bac_transf"/>
    <property type="match status" value="1"/>
</dbReference>
<dbReference type="Proteomes" id="UP000002274">
    <property type="component" value="Chromosome"/>
</dbReference>
<dbReference type="GO" id="GO:0016780">
    <property type="term" value="F:phosphotransferase activity, for other substituted phosphate groups"/>
    <property type="evidence" value="ECO:0007669"/>
    <property type="project" value="TreeGrafter"/>
</dbReference>
<gene>
    <name evidence="4" type="ordered locus">P9303_25451</name>
</gene>
<dbReference type="KEGG" id="pmf:P9303_25451"/>
<keyword evidence="2" id="KW-0812">Transmembrane</keyword>
<evidence type="ECO:0000259" key="3">
    <source>
        <dbReference type="Pfam" id="PF02397"/>
    </source>
</evidence>
<organism evidence="4 5">
    <name type="scientific">Prochlorococcus marinus (strain MIT 9303)</name>
    <dbReference type="NCBI Taxonomy" id="59922"/>
    <lineage>
        <taxon>Bacteria</taxon>
        <taxon>Bacillati</taxon>
        <taxon>Cyanobacteriota</taxon>
        <taxon>Cyanophyceae</taxon>
        <taxon>Synechococcales</taxon>
        <taxon>Prochlorococcaceae</taxon>
        <taxon>Prochlorococcus</taxon>
    </lineage>
</organism>
<evidence type="ECO:0000313" key="5">
    <source>
        <dbReference type="Proteomes" id="UP000002274"/>
    </source>
</evidence>
<feature type="transmembrane region" description="Helical" evidence="2">
    <location>
        <begin position="113"/>
        <end position="130"/>
    </location>
</feature>
<dbReference type="PANTHER" id="PTHR30576:SF0">
    <property type="entry name" value="UNDECAPRENYL-PHOSPHATE N-ACETYLGALACTOSAMINYL 1-PHOSPHATE TRANSFERASE-RELATED"/>
    <property type="match status" value="1"/>
</dbReference>
<accession>A2CCR6</accession>
<reference evidence="4 5" key="1">
    <citation type="journal article" date="2007" name="PLoS Genet.">
        <title>Patterns and implications of gene gain and loss in the evolution of Prochlorococcus.</title>
        <authorList>
            <person name="Kettler G.C."/>
            <person name="Martiny A.C."/>
            <person name="Huang K."/>
            <person name="Zucker J."/>
            <person name="Coleman M.L."/>
            <person name="Rodrigue S."/>
            <person name="Chen F."/>
            <person name="Lapidus A."/>
            <person name="Ferriera S."/>
            <person name="Johnson J."/>
            <person name="Steglich C."/>
            <person name="Church G.M."/>
            <person name="Richardson P."/>
            <person name="Chisholm S.W."/>
        </authorList>
    </citation>
    <scope>NUCLEOTIDE SEQUENCE [LARGE SCALE GENOMIC DNA]</scope>
    <source>
        <strain evidence="4 5">MIT 9303</strain>
    </source>
</reference>
<sequence>MMPLSWRDPRRNLLTCVGLDLLGLVGVLAGLSSIWSQPLTGQLGWMVTTITAYLLLGWLLGTYTLLSWRRLPRWTLIQRLGLCLLTTLMLVAILRWVINPPLDIWLVHRSTQMSWLLPTTLWSLLVRVSLRKGRLQAEEPKLILLSSKTEADQTLQAWRKTPTRLMPKWLPAAEVAKQRGPLVIAVSPNLRHKADYKKLLERLEQRDPRECNLTTPLALAERQLERLPPKLLPEAWLSYAEIPWSMLFSPQRQLKRVADVVLAMLLLAVTTPLLLLPAALLIWLEDRGPIFYIQERSGWLGQPFMVLKLRTMKVLPPHAPISWTMPGDPRITRIGNWLRRSRLDELPQLINVLRGDMSLIGPRPERPEIEHELEASIPHYRKRHWMRPGLSGWAQVCAPYAASVEDSELKLSYDLYYLKYFSSWLDLMILLRTIKTVLKVGGR</sequence>
<dbReference type="AlphaFoldDB" id="A2CCR6"/>
<dbReference type="STRING" id="59922.P9303_25451"/>
<dbReference type="RefSeq" id="WP_011827120.1">
    <property type="nucleotide sequence ID" value="NC_008820.1"/>
</dbReference>
<keyword evidence="4" id="KW-0808">Transferase</keyword>
<feature type="domain" description="Bacterial sugar transferase" evidence="3">
    <location>
        <begin position="255"/>
        <end position="439"/>
    </location>
</feature>
<feature type="transmembrane region" description="Helical" evidence="2">
    <location>
        <begin position="80"/>
        <end position="98"/>
    </location>
</feature>
<dbReference type="HOGENOM" id="CLU_024920_0_0_3"/>
<feature type="transmembrane region" description="Helical" evidence="2">
    <location>
        <begin position="260"/>
        <end position="284"/>
    </location>
</feature>
<name>A2CCR6_PROM3</name>
<dbReference type="EMBL" id="CP000554">
    <property type="protein sequence ID" value="ABM79276.1"/>
    <property type="molecule type" value="Genomic_DNA"/>
</dbReference>
<proteinExistence type="inferred from homology"/>
<dbReference type="PANTHER" id="PTHR30576">
    <property type="entry name" value="COLANIC BIOSYNTHESIS UDP-GLUCOSE LIPID CARRIER TRANSFERASE"/>
    <property type="match status" value="1"/>
</dbReference>
<evidence type="ECO:0000256" key="1">
    <source>
        <dbReference type="ARBA" id="ARBA00006464"/>
    </source>
</evidence>
<keyword evidence="2" id="KW-1133">Transmembrane helix</keyword>
<dbReference type="BioCyc" id="PMAR59922:G1G80-2233-MONOMER"/>